<accession>X1KAA3</accession>
<proteinExistence type="predicted"/>
<name>X1KAA3_9ZZZZ</name>
<evidence type="ECO:0000313" key="1">
    <source>
        <dbReference type="EMBL" id="GAH78988.1"/>
    </source>
</evidence>
<organism evidence="1">
    <name type="scientific">marine sediment metagenome</name>
    <dbReference type="NCBI Taxonomy" id="412755"/>
    <lineage>
        <taxon>unclassified sequences</taxon>
        <taxon>metagenomes</taxon>
        <taxon>ecological metagenomes</taxon>
    </lineage>
</organism>
<dbReference type="AlphaFoldDB" id="X1KAA3"/>
<reference evidence="1" key="1">
    <citation type="journal article" date="2014" name="Front. Microbiol.">
        <title>High frequency of phylogenetically diverse reductive dehalogenase-homologous genes in deep subseafloor sedimentary metagenomes.</title>
        <authorList>
            <person name="Kawai M."/>
            <person name="Futagami T."/>
            <person name="Toyoda A."/>
            <person name="Takaki Y."/>
            <person name="Nishi S."/>
            <person name="Hori S."/>
            <person name="Arai W."/>
            <person name="Tsubouchi T."/>
            <person name="Morono Y."/>
            <person name="Uchiyama I."/>
            <person name="Ito T."/>
            <person name="Fujiyama A."/>
            <person name="Inagaki F."/>
            <person name="Takami H."/>
        </authorList>
    </citation>
    <scope>NUCLEOTIDE SEQUENCE</scope>
    <source>
        <strain evidence="1">Expedition CK06-06</strain>
    </source>
</reference>
<sequence>MKLLLTSAGFENPKVGKKFLEVVGKPAHEIKIIFIPTAATTELIIGNNKEIIE</sequence>
<protein>
    <submittedName>
        <fullName evidence="1">Uncharacterized protein</fullName>
    </submittedName>
</protein>
<dbReference type="EMBL" id="BARU01039245">
    <property type="protein sequence ID" value="GAH78988.1"/>
    <property type="molecule type" value="Genomic_DNA"/>
</dbReference>
<gene>
    <name evidence="1" type="ORF">S03H2_60852</name>
</gene>
<comment type="caution">
    <text evidence="1">The sequence shown here is derived from an EMBL/GenBank/DDBJ whole genome shotgun (WGS) entry which is preliminary data.</text>
</comment>